<feature type="domain" description="Ig-like" evidence="2">
    <location>
        <begin position="17"/>
        <end position="127"/>
    </location>
</feature>
<dbReference type="Pfam" id="PF07686">
    <property type="entry name" value="V-set"/>
    <property type="match status" value="1"/>
</dbReference>
<dbReference type="PANTHER" id="PTHR23278:SF32">
    <property type="entry name" value="NEUROMUSCULIN, ISOFORM E"/>
    <property type="match status" value="1"/>
</dbReference>
<reference evidence="4" key="1">
    <citation type="journal article" date="2008" name="Insect Biochem. Mol. Biol.">
        <title>The genome of a lepidopteran model insect, the silkworm Bombyx mori.</title>
        <authorList>
            <consortium name="International Silkworm Genome Consortium"/>
        </authorList>
    </citation>
    <scope>NUCLEOTIDE SEQUENCE [LARGE SCALE GENOMIC DNA]</scope>
    <source>
        <strain evidence="4">p50T</strain>
    </source>
</reference>
<dbReference type="InterPro" id="IPR013783">
    <property type="entry name" value="Ig-like_fold"/>
</dbReference>
<feature type="domain" description="Ig-like" evidence="2">
    <location>
        <begin position="135"/>
        <end position="191"/>
    </location>
</feature>
<dbReference type="EnsemblMetazoa" id="XM_038019742.1">
    <property type="protein sequence ID" value="XP_037875670.1"/>
    <property type="gene ID" value="LOC101735606"/>
</dbReference>
<dbReference type="InterPro" id="IPR003599">
    <property type="entry name" value="Ig_sub"/>
</dbReference>
<dbReference type="SUPFAM" id="SSF48726">
    <property type="entry name" value="Immunoglobulin"/>
    <property type="match status" value="1"/>
</dbReference>
<evidence type="ECO:0000313" key="4">
    <source>
        <dbReference type="Proteomes" id="UP000005204"/>
    </source>
</evidence>
<evidence type="ECO:0000259" key="2">
    <source>
        <dbReference type="PROSITE" id="PS50835"/>
    </source>
</evidence>
<protein>
    <recommendedName>
        <fullName evidence="2">Ig-like domain-containing protein</fullName>
    </recommendedName>
</protein>
<name>A0A8R2M8D5_BOMMO</name>
<dbReference type="InterPro" id="IPR036179">
    <property type="entry name" value="Ig-like_dom_sf"/>
</dbReference>
<dbReference type="SMART" id="SM00409">
    <property type="entry name" value="IG"/>
    <property type="match status" value="1"/>
</dbReference>
<dbReference type="Proteomes" id="UP000005204">
    <property type="component" value="Unassembled WGS sequence"/>
</dbReference>
<accession>A0A8R2M8D5</accession>
<evidence type="ECO:0000256" key="1">
    <source>
        <dbReference type="SAM" id="SignalP"/>
    </source>
</evidence>
<dbReference type="InterPro" id="IPR007110">
    <property type="entry name" value="Ig-like_dom"/>
</dbReference>
<feature type="chain" id="PRO_5035837229" description="Ig-like domain-containing protein" evidence="1">
    <location>
        <begin position="22"/>
        <end position="191"/>
    </location>
</feature>
<dbReference type="PROSITE" id="PS50835">
    <property type="entry name" value="IG_LIKE"/>
    <property type="match status" value="2"/>
</dbReference>
<proteinExistence type="predicted"/>
<dbReference type="PROSITE" id="PS51257">
    <property type="entry name" value="PROKAR_LIPOPROTEIN"/>
    <property type="match status" value="1"/>
</dbReference>
<dbReference type="SMART" id="SM00406">
    <property type="entry name" value="IGv"/>
    <property type="match status" value="1"/>
</dbReference>
<dbReference type="PANTHER" id="PTHR23278">
    <property type="entry name" value="SIDESTEP PROTEIN"/>
    <property type="match status" value="1"/>
</dbReference>
<dbReference type="Gene3D" id="2.60.40.10">
    <property type="entry name" value="Immunoglobulins"/>
    <property type="match status" value="2"/>
</dbReference>
<dbReference type="InterPro" id="IPR013106">
    <property type="entry name" value="Ig_V-set"/>
</dbReference>
<dbReference type="AlphaFoldDB" id="A0A8R2M8D5"/>
<keyword evidence="4" id="KW-1185">Reference proteome</keyword>
<organism evidence="3 4">
    <name type="scientific">Bombyx mori</name>
    <name type="common">Silk moth</name>
    <dbReference type="NCBI Taxonomy" id="7091"/>
    <lineage>
        <taxon>Eukaryota</taxon>
        <taxon>Metazoa</taxon>
        <taxon>Ecdysozoa</taxon>
        <taxon>Arthropoda</taxon>
        <taxon>Hexapoda</taxon>
        <taxon>Insecta</taxon>
        <taxon>Pterygota</taxon>
        <taxon>Neoptera</taxon>
        <taxon>Endopterygota</taxon>
        <taxon>Lepidoptera</taxon>
        <taxon>Glossata</taxon>
        <taxon>Ditrysia</taxon>
        <taxon>Bombycoidea</taxon>
        <taxon>Bombycidae</taxon>
        <taxon>Bombycinae</taxon>
        <taxon>Bombyx</taxon>
    </lineage>
</organism>
<evidence type="ECO:0000313" key="3">
    <source>
        <dbReference type="EnsemblMetazoa" id="XP_037875670.1"/>
    </source>
</evidence>
<keyword evidence="1" id="KW-0732">Signal</keyword>
<sequence>MALKILAVAILVFAGCPRASAEREHASALVGETARLRCRIDGKSCGEMHSIKWYKADTRVYVYSASKDSPINRPEGEMVNRISIAHEPNATSAELVINDVKAEDEGVYRCEITYLQVGEDCNTVQVTDFHTYIKPKAVELITGERKILVDGEVLGPLLERTKINISCIVREGKPQPKVVWYFNGKERLDGK</sequence>
<reference evidence="3" key="2">
    <citation type="submission" date="2022-06" db="UniProtKB">
        <authorList>
            <consortium name="EnsemblMetazoa"/>
        </authorList>
    </citation>
    <scope>IDENTIFICATION</scope>
    <source>
        <strain evidence="3">p50T (Dazao)</strain>
    </source>
</reference>
<feature type="signal peptide" evidence="1">
    <location>
        <begin position="1"/>
        <end position="21"/>
    </location>
</feature>